<keyword evidence="3" id="KW-0653">Protein transport</keyword>
<dbReference type="EMBL" id="JARBJD010000162">
    <property type="protein sequence ID" value="KAK2949118.1"/>
    <property type="molecule type" value="Genomic_DNA"/>
</dbReference>
<feature type="compositionally biased region" description="Polar residues" evidence="4">
    <location>
        <begin position="1009"/>
        <end position="1020"/>
    </location>
</feature>
<comment type="caution">
    <text evidence="5">The sequence shown here is derived from an EMBL/GenBank/DDBJ whole genome shotgun (WGS) entry which is preliminary data.</text>
</comment>
<organism evidence="5 6">
    <name type="scientific">Blattamonas nauphoetae</name>
    <dbReference type="NCBI Taxonomy" id="2049346"/>
    <lineage>
        <taxon>Eukaryota</taxon>
        <taxon>Metamonada</taxon>
        <taxon>Preaxostyla</taxon>
        <taxon>Oxymonadida</taxon>
        <taxon>Blattamonas</taxon>
    </lineage>
</organism>
<evidence type="ECO:0000313" key="5">
    <source>
        <dbReference type="EMBL" id="KAK2949118.1"/>
    </source>
</evidence>
<dbReference type="Gene3D" id="1.25.10.10">
    <property type="entry name" value="Leucine-rich Repeat Variant"/>
    <property type="match status" value="4"/>
</dbReference>
<reference evidence="5 6" key="1">
    <citation type="journal article" date="2022" name="bioRxiv">
        <title>Genomics of Preaxostyla Flagellates Illuminates Evolutionary Transitions and the Path Towards Mitochondrial Loss.</title>
        <authorList>
            <person name="Novak L.V.F."/>
            <person name="Treitli S.C."/>
            <person name="Pyrih J."/>
            <person name="Halakuc P."/>
            <person name="Pipaliya S.V."/>
            <person name="Vacek V."/>
            <person name="Brzon O."/>
            <person name="Soukal P."/>
            <person name="Eme L."/>
            <person name="Dacks J.B."/>
            <person name="Karnkowska A."/>
            <person name="Elias M."/>
            <person name="Hampl V."/>
        </authorList>
    </citation>
    <scope>NUCLEOTIDE SEQUENCE [LARGE SCALE GENOMIC DNA]</scope>
    <source>
        <strain evidence="5">NAU3</strain>
        <tissue evidence="5">Gut</tissue>
    </source>
</reference>
<feature type="region of interest" description="Disordered" evidence="4">
    <location>
        <begin position="980"/>
        <end position="1023"/>
    </location>
</feature>
<keyword evidence="6" id="KW-1185">Reference proteome</keyword>
<accession>A0ABQ9X968</accession>
<protein>
    <submittedName>
        <fullName evidence="5">Uncharacterized protein</fullName>
    </submittedName>
</protein>
<comment type="similarity">
    <text evidence="1">Belongs to the importin alpha family.</text>
</comment>
<sequence length="1511" mass="168589">MTTNQDLSGSVKLSRDRFKPSDSRPNTLFSGLLSDQLKIQYQMLECLNVISRDAPDSVRRQLIDKDIIRGLVYYTRSVSSIGPKVAASKILRNSSTRTPHPEEKSLSPAILNALLDILTNQRQDELLCSYAIHAMSTYLLSTHTAQEIVYALRFPSLLLDVLQPEIRFCMKHRVRHSSITQEQDPSKQLSSYLLSCQLRDSCLLAIYALSLTDNPLFDFLMSVLPFVERIAICGGETEQRVDYFSTTETHLMTISTQQATPSFPSPSPLHQGPSRPALTQKELQSLAFSIMSLYPAPIQLPSLPYSFQFTDVDFEKDRVYLFHLLHLLSTLSGSLQHYNTRVLSRFVGGKNFFSSSHVQTVNRNLGGQESQLGVWPHHVYAPHPLHHNPPFVSQPYAVNTSHYHQFLDNYIISACAELNSTNDPDLRHKALNNLATISRGPKEAIKMLVERDILPLLVGELPIQQLRRESEQKMREMEDRELTNEEKKEREFEVVSTLSISLPEVVLNSICEAFENILYAGAREANVMGPNIYLTKFMSTNNDVIGLLVETFYSLMPKGSMKNLERKRGKMGSFPIAVRSLAIATACLMKGEVIGNDGNGIIIVLKEMTKSNDTETKTRALWSIACIAENKLNFDQLWKDGVIPQVISIASSPDKELALAAVYVLWHLSNGPASQTRLLVSGNCIPPLRQIVTALPPLQHLYACPPVFPKVVQQTPLTKGQKPASTTTQIGCGLYSILVVKNLVRDNPDSIQPILDSGMVQKIIRFIVGEKAFASGSGIDMNFSGIEGLFNDPLSIRMGCLHTVCLLLQGNKRQIKQMVEWNVLRPLCAILSASAALAATAFMKTKEDEDGGKLETRPLLASQEKESTSSFAVALKTKLFGNKENKKSEESVSMSALMAVEIILSTFSKGASEGEQKEDGLVFVLDTTRVLDKWIEPKVEECRLRDIALTLPHHSCPTVSNRASRLSGNERAESRLHLFGNDADAPEQNLPSVPRSSKISLRSSKRSDIQPTTESTQPLSSDHHEDIARLIQQLHSSNQDEVNSAIEQLRLLSKQTKNESLRHSVIINNGVDILVALMKTSKDSITIAQIVEILLNCTAIDDPIGSHSVAYSGFLDCLDDLIRIDDAVVSSNVVWCLANIASESDILRRHLLTFDNVLLITQQFLRMDSDLLPITLFFYRNFTIGLPSERKFDSIYPMLVSVFCHLTDPEICVQVASNPLATKRNVLKDVILAIANLTGTLISRTLVVTTPEVMNACKSVLTNALFQGSIVVLLSFLPRPIILDIEDVTVPTLYVKALMESQVFQRVFHMCENHISVFLRSVDSGVYIAPNTQDIHHQKIALCLMFLAEVIWISENAAFDVINSDLLASLLAFFPFSTSQEKEGMFNLIKAFSNNYPDVIEAMIQVANVGLLIVKLLEHFGGHKQELEILQMIQRIMDKLQEYDLSEHVEDESSPKGDELGLLYKQFVEAGLFPLLDNIATQSKNTGTRGVATIVTLMWAEWRNEQEINFG</sequence>
<dbReference type="InterPro" id="IPR011989">
    <property type="entry name" value="ARM-like"/>
</dbReference>
<keyword evidence="2" id="KW-0813">Transport</keyword>
<feature type="region of interest" description="Disordered" evidence="4">
    <location>
        <begin position="1"/>
        <end position="23"/>
    </location>
</feature>
<evidence type="ECO:0000313" key="6">
    <source>
        <dbReference type="Proteomes" id="UP001281761"/>
    </source>
</evidence>
<evidence type="ECO:0000256" key="3">
    <source>
        <dbReference type="ARBA" id="ARBA00022927"/>
    </source>
</evidence>
<dbReference type="SUPFAM" id="SSF48371">
    <property type="entry name" value="ARM repeat"/>
    <property type="match status" value="2"/>
</dbReference>
<dbReference type="PANTHER" id="PTHR23316">
    <property type="entry name" value="IMPORTIN ALPHA"/>
    <property type="match status" value="1"/>
</dbReference>
<proteinExistence type="inferred from homology"/>
<evidence type="ECO:0000256" key="4">
    <source>
        <dbReference type="SAM" id="MobiDB-lite"/>
    </source>
</evidence>
<gene>
    <name evidence="5" type="ORF">BLNAU_15959</name>
</gene>
<evidence type="ECO:0000256" key="2">
    <source>
        <dbReference type="ARBA" id="ARBA00022448"/>
    </source>
</evidence>
<dbReference type="Proteomes" id="UP001281761">
    <property type="component" value="Unassembled WGS sequence"/>
</dbReference>
<feature type="compositionally biased region" description="Basic and acidic residues" evidence="4">
    <location>
        <begin position="13"/>
        <end position="22"/>
    </location>
</feature>
<evidence type="ECO:0000256" key="1">
    <source>
        <dbReference type="ARBA" id="ARBA00010394"/>
    </source>
</evidence>
<dbReference type="InterPro" id="IPR016024">
    <property type="entry name" value="ARM-type_fold"/>
</dbReference>
<name>A0ABQ9X968_9EUKA</name>